<dbReference type="AlphaFoldDB" id="A0A0R3LXK6"/>
<evidence type="ECO:0000313" key="2">
    <source>
        <dbReference type="Proteomes" id="UP000051913"/>
    </source>
</evidence>
<dbReference type="EMBL" id="LLXX01000029">
    <property type="protein sequence ID" value="KRR12427.1"/>
    <property type="molecule type" value="Genomic_DNA"/>
</dbReference>
<gene>
    <name evidence="1" type="ORF">CP49_08380</name>
</gene>
<proteinExistence type="predicted"/>
<dbReference type="NCBIfam" id="TIGR02684">
    <property type="entry name" value="dnstrm_HI1420"/>
    <property type="match status" value="1"/>
</dbReference>
<dbReference type="Pfam" id="PF21716">
    <property type="entry name" value="dnstrm_HI1420"/>
    <property type="match status" value="2"/>
</dbReference>
<evidence type="ECO:0000313" key="1">
    <source>
        <dbReference type="EMBL" id="KRR12427.1"/>
    </source>
</evidence>
<dbReference type="Proteomes" id="UP000051913">
    <property type="component" value="Unassembled WGS sequence"/>
</dbReference>
<protein>
    <submittedName>
        <fullName evidence="1">Uncharacterized protein</fullName>
    </submittedName>
</protein>
<keyword evidence="2" id="KW-1185">Reference proteome</keyword>
<dbReference type="STRING" id="1518501.CQ10_18070"/>
<organism evidence="1 2">
    <name type="scientific">Bradyrhizobium valentinum</name>
    <dbReference type="NCBI Taxonomy" id="1518501"/>
    <lineage>
        <taxon>Bacteria</taxon>
        <taxon>Pseudomonadati</taxon>
        <taxon>Pseudomonadota</taxon>
        <taxon>Alphaproteobacteria</taxon>
        <taxon>Hyphomicrobiales</taxon>
        <taxon>Nitrobacteraceae</taxon>
        <taxon>Bradyrhizobium</taxon>
    </lineage>
</organism>
<accession>A0A0R3LXK6</accession>
<dbReference type="RefSeq" id="WP_057849203.1">
    <property type="nucleotide sequence ID" value="NZ_LLXX01000029.1"/>
</dbReference>
<dbReference type="InterPro" id="IPR014057">
    <property type="entry name" value="HI1420"/>
</dbReference>
<name>A0A0R3LXK6_9BRAD</name>
<reference evidence="1 2" key="1">
    <citation type="submission" date="2014-03" db="EMBL/GenBank/DDBJ databases">
        <title>Bradyrhizobium valentinum sp. nov., isolated from effective nodules of Lupinus mariae-josephae, a lupine endemic of basic-lime soils in Eastern Spain.</title>
        <authorList>
            <person name="Duran D."/>
            <person name="Rey L."/>
            <person name="Navarro A."/>
            <person name="Busquets A."/>
            <person name="Imperial J."/>
            <person name="Ruiz-Argueso T."/>
        </authorList>
    </citation>
    <scope>NUCLEOTIDE SEQUENCE [LARGE SCALE GENOMIC DNA]</scope>
    <source>
        <strain evidence="1 2">LmjM3</strain>
    </source>
</reference>
<dbReference type="PANTHER" id="PTHR40275">
    <property type="entry name" value="SSL7038 PROTEIN"/>
    <property type="match status" value="1"/>
</dbReference>
<sequence>MAKTARRSQYASTAQLEKFLNQAFQTTDSRQVCLALGEAVRAQNVTTIAIASGIERAHLYGAFVSERGPRLSTVTKVITALRLRLVTVQPSASTLERYGSQQPVHGHLRYSTPAGVAGLLNPALATSNLRAICSTFGEIIRAQENVAEFARRIQIGRTRLYRSFMGDRSPEFTTVLTILGAFGLQLRVERVSKRNASLDSYSTAGLGKSAELVFPQPLPVEFPAMVEA</sequence>
<comment type="caution">
    <text evidence="1">The sequence shown here is derived from an EMBL/GenBank/DDBJ whole genome shotgun (WGS) entry which is preliminary data.</text>
</comment>
<dbReference type="PANTHER" id="PTHR40275:SF1">
    <property type="entry name" value="SSL7038 PROTEIN"/>
    <property type="match status" value="1"/>
</dbReference>